<dbReference type="Pfam" id="PF00005">
    <property type="entry name" value="ABC_tran"/>
    <property type="match status" value="1"/>
</dbReference>
<gene>
    <name evidence="5" type="ORF">Q4481_03460</name>
</gene>
<evidence type="ECO:0000313" key="5">
    <source>
        <dbReference type="EMBL" id="MDO6962999.1"/>
    </source>
</evidence>
<dbReference type="InterPro" id="IPR003593">
    <property type="entry name" value="AAA+_ATPase"/>
</dbReference>
<keyword evidence="3 5" id="KW-0067">ATP-binding</keyword>
<evidence type="ECO:0000256" key="1">
    <source>
        <dbReference type="ARBA" id="ARBA00022448"/>
    </source>
</evidence>
<organism evidence="5 6">
    <name type="scientific">Rhizobium alvei</name>
    <dbReference type="NCBI Taxonomy" id="1132659"/>
    <lineage>
        <taxon>Bacteria</taxon>
        <taxon>Pseudomonadati</taxon>
        <taxon>Pseudomonadota</taxon>
        <taxon>Alphaproteobacteria</taxon>
        <taxon>Hyphomicrobiales</taxon>
        <taxon>Rhizobiaceae</taxon>
        <taxon>Rhizobium/Agrobacterium group</taxon>
        <taxon>Rhizobium</taxon>
    </lineage>
</organism>
<feature type="domain" description="ABC transporter" evidence="4">
    <location>
        <begin position="4"/>
        <end position="252"/>
    </location>
</feature>
<dbReference type="RefSeq" id="WP_304374887.1">
    <property type="nucleotide sequence ID" value="NZ_JAUOZU010000002.1"/>
</dbReference>
<dbReference type="SUPFAM" id="SSF52540">
    <property type="entry name" value="P-loop containing nucleoside triphosphate hydrolases"/>
    <property type="match status" value="1"/>
</dbReference>
<evidence type="ECO:0000256" key="3">
    <source>
        <dbReference type="ARBA" id="ARBA00022840"/>
    </source>
</evidence>
<dbReference type="EMBL" id="JAUOZU010000002">
    <property type="protein sequence ID" value="MDO6962999.1"/>
    <property type="molecule type" value="Genomic_DNA"/>
</dbReference>
<dbReference type="InterPro" id="IPR051120">
    <property type="entry name" value="ABC_AA/LPS_Transport"/>
</dbReference>
<dbReference type="PROSITE" id="PS50893">
    <property type="entry name" value="ABC_TRANSPORTER_2"/>
    <property type="match status" value="1"/>
</dbReference>
<name>A0ABT8YHB0_9HYPH</name>
<reference evidence="5" key="1">
    <citation type="journal article" date="2015" name="Int. J. Syst. Evol. Microbiol.">
        <title>Rhizobium alvei sp. nov., isolated from a freshwater river.</title>
        <authorList>
            <person name="Sheu S.Y."/>
            <person name="Huang H.W."/>
            <person name="Young C.C."/>
            <person name="Chen W.M."/>
        </authorList>
    </citation>
    <scope>NUCLEOTIDE SEQUENCE</scope>
    <source>
        <strain evidence="5">TNR-22</strain>
    </source>
</reference>
<evidence type="ECO:0000259" key="4">
    <source>
        <dbReference type="PROSITE" id="PS50893"/>
    </source>
</evidence>
<sequence length="259" mass="28740">MSLLELKNVTLKFGGLTAVNDVSFAVEEGEVFALVGPNGAGKSTIFNMISRFYTPFSGDILFQGRTILDRPPHEIAGLGIARTFQNIELFEQASVLQNLLAGRHTHRRSNFLTELLFTPFVRREEHRHREAVEHVIDFLDLQAYRDKTIAGLPYGVRKVVEMGRALSIAPKLLLLDEPASGLSVEETQDVAFWIEDIKKVLGITVLMVEHDMHLVSSVCDRVLALANGRQIALGTPHEVQTHPAVIEAYLGSDDKEEAA</sequence>
<evidence type="ECO:0000256" key="2">
    <source>
        <dbReference type="ARBA" id="ARBA00022741"/>
    </source>
</evidence>
<dbReference type="SMART" id="SM00382">
    <property type="entry name" value="AAA"/>
    <property type="match status" value="1"/>
</dbReference>
<protein>
    <submittedName>
        <fullName evidence="5">ABC transporter ATP-binding protein</fullName>
    </submittedName>
</protein>
<dbReference type="PANTHER" id="PTHR45772">
    <property type="entry name" value="CONSERVED COMPONENT OF ABC TRANSPORTER FOR NATURAL AMINO ACIDS-RELATED"/>
    <property type="match status" value="1"/>
</dbReference>
<dbReference type="CDD" id="cd03219">
    <property type="entry name" value="ABC_Mj1267_LivG_branched"/>
    <property type="match status" value="1"/>
</dbReference>
<comment type="caution">
    <text evidence="5">The sequence shown here is derived from an EMBL/GenBank/DDBJ whole genome shotgun (WGS) entry which is preliminary data.</text>
</comment>
<dbReference type="Gene3D" id="3.40.50.300">
    <property type="entry name" value="P-loop containing nucleotide triphosphate hydrolases"/>
    <property type="match status" value="1"/>
</dbReference>
<reference evidence="5" key="2">
    <citation type="submission" date="2023-07" db="EMBL/GenBank/DDBJ databases">
        <authorList>
            <person name="Shen H."/>
        </authorList>
    </citation>
    <scope>NUCLEOTIDE SEQUENCE</scope>
    <source>
        <strain evidence="5">TNR-22</strain>
    </source>
</reference>
<dbReference type="InterPro" id="IPR032823">
    <property type="entry name" value="BCA_ABC_TP_C"/>
</dbReference>
<evidence type="ECO:0000313" key="6">
    <source>
        <dbReference type="Proteomes" id="UP001174932"/>
    </source>
</evidence>
<proteinExistence type="predicted"/>
<keyword evidence="1" id="KW-0813">Transport</keyword>
<keyword evidence="2" id="KW-0547">Nucleotide-binding</keyword>
<accession>A0ABT8YHB0</accession>
<dbReference type="InterPro" id="IPR003439">
    <property type="entry name" value="ABC_transporter-like_ATP-bd"/>
</dbReference>
<dbReference type="InterPro" id="IPR027417">
    <property type="entry name" value="P-loop_NTPase"/>
</dbReference>
<dbReference type="Pfam" id="PF12399">
    <property type="entry name" value="BCA_ABC_TP_C"/>
    <property type="match status" value="1"/>
</dbReference>
<dbReference type="GO" id="GO:0005524">
    <property type="term" value="F:ATP binding"/>
    <property type="evidence" value="ECO:0007669"/>
    <property type="project" value="UniProtKB-KW"/>
</dbReference>
<keyword evidence="6" id="KW-1185">Reference proteome</keyword>
<dbReference type="Proteomes" id="UP001174932">
    <property type="component" value="Unassembled WGS sequence"/>
</dbReference>
<dbReference type="PANTHER" id="PTHR45772:SF1">
    <property type="entry name" value="ABC TRANSPORTER ATP-BINDING PROTEIN"/>
    <property type="match status" value="1"/>
</dbReference>